<proteinExistence type="predicted"/>
<keyword evidence="4" id="KW-1185">Reference proteome</keyword>
<feature type="chain" id="PRO_5038382296" evidence="2">
    <location>
        <begin position="18"/>
        <end position="202"/>
    </location>
</feature>
<sequence>MKKPLFFVLLSFILILAACGNGVPNSQGGSLFRDGIAEFINNNYTFQDTVTSQENSEDFSEIYSAENKTIDEVARELQEYETPEEISDKNEDKQVLIYDEAFVTLTKDENNDENTLVEIATYGFVRDNYHPSFFNGLLTFYILDRLLGNNWANNQRNKCKNNPGACYGGYGTSGGTFKGSGKTPSVRGGSSSVRGGGPGTGK</sequence>
<dbReference type="Proteomes" id="UP000626844">
    <property type="component" value="Unassembled WGS sequence"/>
</dbReference>
<evidence type="ECO:0000313" key="4">
    <source>
        <dbReference type="Proteomes" id="UP000626844"/>
    </source>
</evidence>
<organism evidence="3 4">
    <name type="scientific">Metabacillus arenae</name>
    <dbReference type="NCBI Taxonomy" id="2771434"/>
    <lineage>
        <taxon>Bacteria</taxon>
        <taxon>Bacillati</taxon>
        <taxon>Bacillota</taxon>
        <taxon>Bacilli</taxon>
        <taxon>Bacillales</taxon>
        <taxon>Bacillaceae</taxon>
        <taxon>Metabacillus</taxon>
    </lineage>
</organism>
<name>A0A926NM17_9BACI</name>
<evidence type="ECO:0000256" key="1">
    <source>
        <dbReference type="SAM" id="MobiDB-lite"/>
    </source>
</evidence>
<reference evidence="3" key="1">
    <citation type="submission" date="2020-09" db="EMBL/GenBank/DDBJ databases">
        <title>A novel bacterium of genus Bacillus, isolated from South China Sea.</title>
        <authorList>
            <person name="Huang H."/>
            <person name="Mo K."/>
            <person name="Hu Y."/>
        </authorList>
    </citation>
    <scope>NUCLEOTIDE SEQUENCE</scope>
    <source>
        <strain evidence="3">IB182487</strain>
    </source>
</reference>
<keyword evidence="2" id="KW-0732">Signal</keyword>
<dbReference type="AlphaFoldDB" id="A0A926NM17"/>
<dbReference type="PROSITE" id="PS51257">
    <property type="entry name" value="PROKAR_LIPOPROTEIN"/>
    <property type="match status" value="1"/>
</dbReference>
<accession>A0A926NM17</accession>
<evidence type="ECO:0000256" key="2">
    <source>
        <dbReference type="SAM" id="SignalP"/>
    </source>
</evidence>
<comment type="caution">
    <text evidence="3">The sequence shown here is derived from an EMBL/GenBank/DDBJ whole genome shotgun (WGS) entry which is preliminary data.</text>
</comment>
<feature type="compositionally biased region" description="Low complexity" evidence="1">
    <location>
        <begin position="179"/>
        <end position="193"/>
    </location>
</feature>
<dbReference type="EMBL" id="JACXAI010000008">
    <property type="protein sequence ID" value="MBD1380301.1"/>
    <property type="molecule type" value="Genomic_DNA"/>
</dbReference>
<dbReference type="InterPro" id="IPR025341">
    <property type="entry name" value="DUF4247"/>
</dbReference>
<feature type="region of interest" description="Disordered" evidence="1">
    <location>
        <begin position="177"/>
        <end position="202"/>
    </location>
</feature>
<evidence type="ECO:0000313" key="3">
    <source>
        <dbReference type="EMBL" id="MBD1380301.1"/>
    </source>
</evidence>
<protein>
    <submittedName>
        <fullName evidence="3">DUF4247 domain-containing protein</fullName>
    </submittedName>
</protein>
<dbReference type="RefSeq" id="WP_191157802.1">
    <property type="nucleotide sequence ID" value="NZ_JACXAI010000008.1"/>
</dbReference>
<gene>
    <name evidence="3" type="ORF">IC621_08670</name>
</gene>
<feature type="signal peptide" evidence="2">
    <location>
        <begin position="1"/>
        <end position="17"/>
    </location>
</feature>
<dbReference type="Pfam" id="PF14042">
    <property type="entry name" value="DUF4247"/>
    <property type="match status" value="1"/>
</dbReference>